<name>A0A1G1ZSK6_9BACT</name>
<feature type="region of interest" description="Disordered" evidence="1">
    <location>
        <begin position="43"/>
        <end position="79"/>
    </location>
</feature>
<dbReference type="Proteomes" id="UP000177690">
    <property type="component" value="Unassembled WGS sequence"/>
</dbReference>
<sequence>MSKLFFIAIVVVALVAAGILYWLNQPEPIKTTGDAIEAVSESPLADIGTESNPGKKLPDVNPVTQTNPFKDVYQNPFAP</sequence>
<proteinExistence type="predicted"/>
<gene>
    <name evidence="2" type="ORF">A3I24_04440</name>
</gene>
<dbReference type="EMBL" id="MHJL01000036">
    <property type="protein sequence ID" value="OGY66740.1"/>
    <property type="molecule type" value="Genomic_DNA"/>
</dbReference>
<evidence type="ECO:0000313" key="2">
    <source>
        <dbReference type="EMBL" id="OGY66740.1"/>
    </source>
</evidence>
<evidence type="ECO:0000256" key="1">
    <source>
        <dbReference type="SAM" id="MobiDB-lite"/>
    </source>
</evidence>
<accession>A0A1G1ZSK6</accession>
<dbReference type="AlphaFoldDB" id="A0A1G1ZSK6"/>
<comment type="caution">
    <text evidence="2">The sequence shown here is derived from an EMBL/GenBank/DDBJ whole genome shotgun (WGS) entry which is preliminary data.</text>
</comment>
<protein>
    <submittedName>
        <fullName evidence="2">Uncharacterized protein</fullName>
    </submittedName>
</protein>
<dbReference type="STRING" id="1798409.A3I24_04440"/>
<organism evidence="2 3">
    <name type="scientific">Candidatus Harrisonbacteria bacterium RIFCSPLOWO2_02_FULL_41_13b</name>
    <dbReference type="NCBI Taxonomy" id="1798409"/>
    <lineage>
        <taxon>Bacteria</taxon>
        <taxon>Candidatus Harrisoniibacteriota</taxon>
    </lineage>
</organism>
<evidence type="ECO:0000313" key="3">
    <source>
        <dbReference type="Proteomes" id="UP000177690"/>
    </source>
</evidence>
<reference evidence="2 3" key="1">
    <citation type="journal article" date="2016" name="Nat. Commun.">
        <title>Thousands of microbial genomes shed light on interconnected biogeochemical processes in an aquifer system.</title>
        <authorList>
            <person name="Anantharaman K."/>
            <person name="Brown C.T."/>
            <person name="Hug L.A."/>
            <person name="Sharon I."/>
            <person name="Castelle C.J."/>
            <person name="Probst A.J."/>
            <person name="Thomas B.C."/>
            <person name="Singh A."/>
            <person name="Wilkins M.J."/>
            <person name="Karaoz U."/>
            <person name="Brodie E.L."/>
            <person name="Williams K.H."/>
            <person name="Hubbard S.S."/>
            <person name="Banfield J.F."/>
        </authorList>
    </citation>
    <scope>NUCLEOTIDE SEQUENCE [LARGE SCALE GENOMIC DNA]</scope>
</reference>